<proteinExistence type="predicted"/>
<gene>
    <name evidence="2" type="ORF">Henu3_gp32</name>
</gene>
<organism evidence="2 3">
    <name type="scientific">Mycobacterium phage Henu3</name>
    <dbReference type="NCBI Taxonomy" id="2492961"/>
    <lineage>
        <taxon>Viruses</taxon>
        <taxon>Duplodnaviria</taxon>
        <taxon>Heunggongvirae</taxon>
        <taxon>Uroviricota</taxon>
        <taxon>Caudoviricetes</taxon>
        <taxon>Weiservirinae</taxon>
        <taxon>Fionnbharthvirus</taxon>
        <taxon>Fionnbharthvirus henu3</taxon>
    </lineage>
</organism>
<name>A0A410T7R4_9CAUD</name>
<feature type="compositionally biased region" description="Polar residues" evidence="1">
    <location>
        <begin position="153"/>
        <end position="165"/>
    </location>
</feature>
<keyword evidence="3" id="KW-1185">Reference proteome</keyword>
<dbReference type="EMBL" id="MK224497">
    <property type="protein sequence ID" value="QAU04976.1"/>
    <property type="molecule type" value="Genomic_DNA"/>
</dbReference>
<evidence type="ECO:0000256" key="1">
    <source>
        <dbReference type="SAM" id="MobiDB-lite"/>
    </source>
</evidence>
<feature type="region of interest" description="Disordered" evidence="1">
    <location>
        <begin position="140"/>
        <end position="165"/>
    </location>
</feature>
<evidence type="ECO:0000313" key="2">
    <source>
        <dbReference type="EMBL" id="QAU04976.1"/>
    </source>
</evidence>
<reference evidence="2 3" key="1">
    <citation type="submission" date="2018-11" db="EMBL/GenBank/DDBJ databases">
        <authorList>
            <person name="Teng T."/>
        </authorList>
    </citation>
    <scope>NUCLEOTIDE SEQUENCE [LARGE SCALE GENOMIC DNA]</scope>
</reference>
<protein>
    <submittedName>
        <fullName evidence="2">Uncharacterized protein</fullName>
    </submittedName>
</protein>
<accession>A0A410T7R4</accession>
<sequence length="165" mass="17652">MPPRTSHTCRGTWLGMACRSSPVSSCERGQSFGPGLERGHRAIAQASRAATLHLPAAVALPDPVTRLHHSAPPVQACGRISGSGRGDQNGQYSQFPVVLGMSAIRSGCWSRSRSFSSRMMLSSLARISSTVASLYGSDHTNEFARKPPRGMNQIATRSTGKPSFR</sequence>
<evidence type="ECO:0000313" key="3">
    <source>
        <dbReference type="Proteomes" id="UP000290904"/>
    </source>
</evidence>
<dbReference type="Proteomes" id="UP000290904">
    <property type="component" value="Segment"/>
</dbReference>